<dbReference type="PANTHER" id="PTHR43880">
    <property type="entry name" value="ALCOHOL DEHYDROGENASE"/>
    <property type="match status" value="1"/>
</dbReference>
<protein>
    <submittedName>
        <fullName evidence="3">Uncharacterized protein</fullName>
    </submittedName>
</protein>
<reference evidence="3" key="2">
    <citation type="submission" date="2025-08" db="UniProtKB">
        <authorList>
            <consortium name="Ensembl"/>
        </authorList>
    </citation>
    <scope>IDENTIFICATION</scope>
    <source>
        <strain evidence="3">Thoroughbred</strain>
    </source>
</reference>
<organism evidence="3 4">
    <name type="scientific">Equus caballus</name>
    <name type="common">Horse</name>
    <dbReference type="NCBI Taxonomy" id="9796"/>
    <lineage>
        <taxon>Eukaryota</taxon>
        <taxon>Metazoa</taxon>
        <taxon>Chordata</taxon>
        <taxon>Craniata</taxon>
        <taxon>Vertebrata</taxon>
        <taxon>Euteleostomi</taxon>
        <taxon>Mammalia</taxon>
        <taxon>Eutheria</taxon>
        <taxon>Laurasiatheria</taxon>
        <taxon>Perissodactyla</taxon>
        <taxon>Equidae</taxon>
        <taxon>Equus</taxon>
    </lineage>
</organism>
<dbReference type="AlphaFoldDB" id="A0A9L0SKK9"/>
<evidence type="ECO:0000313" key="4">
    <source>
        <dbReference type="Proteomes" id="UP000002281"/>
    </source>
</evidence>
<dbReference type="Gene3D" id="3.90.180.10">
    <property type="entry name" value="Medium-chain alcohol dehydrogenases, catalytic domain"/>
    <property type="match status" value="1"/>
</dbReference>
<reference evidence="3 4" key="1">
    <citation type="journal article" date="2009" name="Science">
        <title>Genome sequence, comparative analysis, and population genetics of the domestic horse.</title>
        <authorList>
            <consortium name="Broad Institute Genome Sequencing Platform"/>
            <consortium name="Broad Institute Whole Genome Assembly Team"/>
            <person name="Wade C.M."/>
            <person name="Giulotto E."/>
            <person name="Sigurdsson S."/>
            <person name="Zoli M."/>
            <person name="Gnerre S."/>
            <person name="Imsland F."/>
            <person name="Lear T.L."/>
            <person name="Adelson D.L."/>
            <person name="Bailey E."/>
            <person name="Bellone R.R."/>
            <person name="Bloecker H."/>
            <person name="Distl O."/>
            <person name="Edgar R.C."/>
            <person name="Garber M."/>
            <person name="Leeb T."/>
            <person name="Mauceli E."/>
            <person name="MacLeod J.N."/>
            <person name="Penedo M.C.T."/>
            <person name="Raison J.M."/>
            <person name="Sharpe T."/>
            <person name="Vogel J."/>
            <person name="Andersson L."/>
            <person name="Antczak D.F."/>
            <person name="Biagi T."/>
            <person name="Binns M.M."/>
            <person name="Chowdhary B.P."/>
            <person name="Coleman S.J."/>
            <person name="Della Valle G."/>
            <person name="Fryc S."/>
            <person name="Guerin G."/>
            <person name="Hasegawa T."/>
            <person name="Hill E.W."/>
            <person name="Jurka J."/>
            <person name="Kiialainen A."/>
            <person name="Lindgren G."/>
            <person name="Liu J."/>
            <person name="Magnani E."/>
            <person name="Mickelson J.R."/>
            <person name="Murray J."/>
            <person name="Nergadze S.G."/>
            <person name="Onofrio R."/>
            <person name="Pedroni S."/>
            <person name="Piras M.F."/>
            <person name="Raudsepp T."/>
            <person name="Rocchi M."/>
            <person name="Roeed K.H."/>
            <person name="Ryder O.A."/>
            <person name="Searle S."/>
            <person name="Skow L."/>
            <person name="Swinburne J.E."/>
            <person name="Syvaenen A.C."/>
            <person name="Tozaki T."/>
            <person name="Valberg S.J."/>
            <person name="Vaudin M."/>
            <person name="White J.R."/>
            <person name="Zody M.C."/>
            <person name="Lander E.S."/>
            <person name="Lindblad-Toh K."/>
        </authorList>
    </citation>
    <scope>NUCLEOTIDE SEQUENCE [LARGE SCALE GENOMIC DNA]</scope>
    <source>
        <strain evidence="3 4">Thoroughbred</strain>
    </source>
</reference>
<evidence type="ECO:0000313" key="3">
    <source>
        <dbReference type="Ensembl" id="ENSECAP00000074535.1"/>
    </source>
</evidence>
<dbReference type="Ensembl" id="ENSECAT00000091360.1">
    <property type="protein sequence ID" value="ENSECAP00000074535.1"/>
    <property type="gene ID" value="ENSECAG00000036418.3"/>
</dbReference>
<proteinExistence type="predicted"/>
<keyword evidence="4" id="KW-1185">Reference proteome</keyword>
<evidence type="ECO:0000256" key="1">
    <source>
        <dbReference type="ARBA" id="ARBA00022723"/>
    </source>
</evidence>
<dbReference type="SUPFAM" id="SSF50129">
    <property type="entry name" value="GroES-like"/>
    <property type="match status" value="1"/>
</dbReference>
<dbReference type="GO" id="GO:0046872">
    <property type="term" value="F:metal ion binding"/>
    <property type="evidence" value="ECO:0007669"/>
    <property type="project" value="UniProtKB-KW"/>
</dbReference>
<dbReference type="GeneTree" id="ENSGT00940000163645"/>
<dbReference type="InterPro" id="IPR011032">
    <property type="entry name" value="GroES-like_sf"/>
</dbReference>
<keyword evidence="2" id="KW-0862">Zinc</keyword>
<reference evidence="3" key="3">
    <citation type="submission" date="2025-09" db="UniProtKB">
        <authorList>
            <consortium name="Ensembl"/>
        </authorList>
    </citation>
    <scope>IDENTIFICATION</scope>
    <source>
        <strain evidence="3">Thoroughbred</strain>
    </source>
</reference>
<evidence type="ECO:0000256" key="2">
    <source>
        <dbReference type="ARBA" id="ARBA00022833"/>
    </source>
</evidence>
<gene>
    <name evidence="3" type="primary">LOC111772844</name>
</gene>
<name>A0A9L0SKK9_HORSE</name>
<dbReference type="Proteomes" id="UP000002281">
    <property type="component" value="Chromosome 3"/>
</dbReference>
<sequence length="75" mass="8248">MNTTGKVIRCRAAIHWKPGAPLAIEEIEVAPPKAKEVRIKGIKLSHSFYHSVENVPLALILGAIFVYNSNNQKPA</sequence>
<keyword evidence="1" id="KW-0479">Metal-binding</keyword>
<accession>A0A9L0SKK9</accession>
<dbReference type="PANTHER" id="PTHR43880:SF20">
    <property type="entry name" value="ALCOHOL DEHYDROGENASE 6"/>
    <property type="match status" value="1"/>
</dbReference>